<dbReference type="InterPro" id="IPR050742">
    <property type="entry name" value="Helicase_Restrict-Modif_Enz"/>
</dbReference>
<dbReference type="Proteomes" id="UP000001283">
    <property type="component" value="Chromosome"/>
</dbReference>
<dbReference type="Pfam" id="PF00271">
    <property type="entry name" value="Helicase_C"/>
    <property type="match status" value="1"/>
</dbReference>
<dbReference type="GO" id="GO:0005524">
    <property type="term" value="F:ATP binding"/>
    <property type="evidence" value="ECO:0007669"/>
    <property type="project" value="InterPro"/>
</dbReference>
<dbReference type="InterPro" id="IPR002052">
    <property type="entry name" value="DNA_methylase_N6_adenine_CS"/>
</dbReference>
<dbReference type="GO" id="GO:0032259">
    <property type="term" value="P:methylation"/>
    <property type="evidence" value="ECO:0007669"/>
    <property type="project" value="UniProtKB-KW"/>
</dbReference>
<dbReference type="Pfam" id="PF18135">
    <property type="entry name" value="Type_ISP_C"/>
    <property type="match status" value="1"/>
</dbReference>
<sequence>MNGFNELLNELREISKSEREKGGRFEQLMVQYFKTDPLYKDKFNNVWLWNDFPLRENKPDTGIDLVAQEKENGEYCAIQCKFYGEGHRIQKGDIDSFFTASGKNIYSSRIIVSTTDEWSKNAEEALEDQSKPITRIRLADLAKSPIDWSKFSFSNLENMKLKPKKVLRKHQCEALENVMRGFEKADRGQMVMACGTGKTFTSLKIAEEFVKGNEEKPTKILYLVPSISLLSQTLREWNNDSEISFNTFAVCSDKKVTKNSEDINSHDLGFPSTTKPEILVQQMNSVDNDKEMSVVFSTYQSIEVISEAQKIGLGEFDLIIGDEAHRTTGVTLAGDNESHFIRIHDQNFIRGKKRLYQTATPKIFAEETKTKADEHNALLCSMDNREIFGEEFHYLGFGEAVNRGLLTDYKVMVLAVDETYIHSAFQTELANENNELTLNDVVKISGCWNGLSKKEANSRKTFGPPMKRAVAFTKSIKDSKLIADMFENLVDEFIQLDDSDSSLRCEVEHVDGTFNALDRNKKLDWLKEETGKENLCRILSNARCLTEGVDVPDLDAVMFLNPRNSVVDVVQAVGRVMRKAEGKDYGYIILPIGIPSNMSPNEALNDNKKYKVVWQVLQALRAHDERFNTMVNQIELNKNKSSKVDVIGVTGDDNERKTGESENTSQLSFAFPNLEELRDAVYGKLVQKVGDKRYWESWSTDVAEIAQRHFERISLLLEDKSSEHYKVFQEFLKDLKNNLNDRIDENKAIEMLSQHMITKPVFDSLFDEYSFVKNNPVSISMEKMVALLEEQSLDKETSSLEKFYESVRSRAQGIDNAKGKQKIIIELYDKFFRSAFKETTDRLGIVYTPVEIVDFIISSANEALKEEFGLTISDEGVHVLDPFTGTGTFIVRLLQSGLIKPEDMLRKYTQELHANEIILLAYYIAAINIEETFHEISNEDYQPFEGIVLTDTFQMTEGKKSFESEMFPENNSRVNKQNKSGIQVIIGNPPYSIGQSSANDNNQNSNYPSLEQSIAETYVKFSKTKNVRGLYDSYIKAFRWASNRIGSKGIICFVTNGGFLDSNGMDGMRESLANEFSSIYCFNLRGNQRTSGELSKKEGGKVFGSGSRTPVAITLLIKNPEKQSTGNINYYDIGDYLTRDEKLNIISSFDNYKNIKWEKITPNKNNDWINQRNPKFGNYMSIGEKIKNSYEGIFKIASYGITTSRDAWTYDFSFENLQEKIGRTITFYNGQVNSLSKFRQENNEILKNDYEEIINYDKKEISWSRGLKGKLSKEEEAVFSEEKILQSMYRPYTKQWIYMDRHFNEYLYQIPRIFPNKQVENKLIVVTGVGANKEFSTLITDSIPDFQTLSNAQVYPMYYFEQRKENLSNNINQIGFFDEDSPTSVKYNAIDEKLVNLFKSKVKHELTAEDIFYYIYAILHSKEYRKMYAADLKKSLPRIPIVKDFWGFSKAGRELANIHLNYETVEPFDVTEVIQGEIGRVDFRVRKMVFGKNKDKSTIIYNNSIKLTDIPLEAYDYQVNGKSAIEWIMDQYQVKVDKASQIIKDPNDWSEDPRYIINLLKRIIKVSIETNKIVNNLPKIEER</sequence>
<dbReference type="InterPro" id="IPR011335">
    <property type="entry name" value="Restrct_endonuc-II-like"/>
</dbReference>
<dbReference type="InterPro" id="IPR053980">
    <property type="entry name" value="ISP_coupler"/>
</dbReference>
<dbReference type="CDD" id="cd18785">
    <property type="entry name" value="SF2_C"/>
    <property type="match status" value="1"/>
</dbReference>
<gene>
    <name evidence="2" type="ORF">BMWSH_5058</name>
</gene>
<dbReference type="SMART" id="SM00487">
    <property type="entry name" value="DEXDc"/>
    <property type="match status" value="1"/>
</dbReference>
<evidence type="ECO:0000313" key="2">
    <source>
        <dbReference type="EMBL" id="AEN91936.1"/>
    </source>
</evidence>
<dbReference type="REBASE" id="40127">
    <property type="entry name" value="BmeWSH2ORF5058P"/>
</dbReference>
<accession>A0A8D3X3Y2</accession>
<dbReference type="InterPro" id="IPR039442">
    <property type="entry name" value="Mrr-like_dom"/>
</dbReference>
<dbReference type="Gene3D" id="3.40.50.300">
    <property type="entry name" value="P-loop containing nucleotide triphosphate hydrolases"/>
    <property type="match status" value="2"/>
</dbReference>
<dbReference type="PANTHER" id="PTHR47396">
    <property type="entry name" value="TYPE I RESTRICTION ENZYME ECOKI R PROTEIN"/>
    <property type="match status" value="1"/>
</dbReference>
<dbReference type="InterPro" id="IPR041635">
    <property type="entry name" value="Type_ISP_LLaBIII_C"/>
</dbReference>
<dbReference type="SUPFAM" id="SSF52540">
    <property type="entry name" value="P-loop containing nucleoside triphosphate hydrolases"/>
    <property type="match status" value="1"/>
</dbReference>
<organism evidence="2 3">
    <name type="scientific">Priestia megaterium (strain WSH-002)</name>
    <name type="common">Bacillus megaterium</name>
    <dbReference type="NCBI Taxonomy" id="1006007"/>
    <lineage>
        <taxon>Bacteria</taxon>
        <taxon>Bacillati</taxon>
        <taxon>Bacillota</taxon>
        <taxon>Bacilli</taxon>
        <taxon>Bacillales</taxon>
        <taxon>Bacillaceae</taxon>
        <taxon>Priestia</taxon>
    </lineage>
</organism>
<dbReference type="InterPro" id="IPR001650">
    <property type="entry name" value="Helicase_C-like"/>
</dbReference>
<dbReference type="CDD" id="cd22333">
    <property type="entry name" value="LlaBIII_nuclease-like"/>
    <property type="match status" value="1"/>
</dbReference>
<dbReference type="CDD" id="cd17926">
    <property type="entry name" value="DEXHc_RE"/>
    <property type="match status" value="1"/>
</dbReference>
<dbReference type="PROSITE" id="PS00092">
    <property type="entry name" value="N6_MTASE"/>
    <property type="match status" value="1"/>
</dbReference>
<dbReference type="Gene3D" id="3.40.50.150">
    <property type="entry name" value="Vaccinia Virus protein VP39"/>
    <property type="match status" value="1"/>
</dbReference>
<evidence type="ECO:0000313" key="3">
    <source>
        <dbReference type="Proteomes" id="UP000001283"/>
    </source>
</evidence>
<evidence type="ECO:0000259" key="1">
    <source>
        <dbReference type="PROSITE" id="PS51192"/>
    </source>
</evidence>
<dbReference type="Gene3D" id="3.40.1350.10">
    <property type="match status" value="1"/>
</dbReference>
<dbReference type="GO" id="GO:0016787">
    <property type="term" value="F:hydrolase activity"/>
    <property type="evidence" value="ECO:0007669"/>
    <property type="project" value="InterPro"/>
</dbReference>
<dbReference type="KEGG" id="bmh:BMWSH_5058"/>
<dbReference type="InterPro" id="IPR014001">
    <property type="entry name" value="Helicase_ATP-bd"/>
</dbReference>
<dbReference type="PROSITE" id="PS51192">
    <property type="entry name" value="HELICASE_ATP_BIND_1"/>
    <property type="match status" value="1"/>
</dbReference>
<dbReference type="InterPro" id="IPR006935">
    <property type="entry name" value="Helicase/UvrB_N"/>
</dbReference>
<dbReference type="SUPFAM" id="SSF53335">
    <property type="entry name" value="S-adenosyl-L-methionine-dependent methyltransferases"/>
    <property type="match status" value="1"/>
</dbReference>
<proteinExistence type="predicted"/>
<dbReference type="PANTHER" id="PTHR47396:SF1">
    <property type="entry name" value="ATP-DEPENDENT HELICASE IRC3-RELATED"/>
    <property type="match status" value="1"/>
</dbReference>
<keyword evidence="2" id="KW-0808">Transferase</keyword>
<protein>
    <submittedName>
        <fullName evidence="2">Adenine specific DNA methyltransferase, putative</fullName>
    </submittedName>
</protein>
<dbReference type="Pfam" id="PF22240">
    <property type="entry name" value="ISP_coupler"/>
    <property type="match status" value="1"/>
</dbReference>
<dbReference type="Pfam" id="PF13156">
    <property type="entry name" value="Mrr_cat_2"/>
    <property type="match status" value="1"/>
</dbReference>
<dbReference type="PRINTS" id="PR00507">
    <property type="entry name" value="N12N6MTFRASE"/>
</dbReference>
<dbReference type="GO" id="GO:0008168">
    <property type="term" value="F:methyltransferase activity"/>
    <property type="evidence" value="ECO:0007669"/>
    <property type="project" value="UniProtKB-KW"/>
</dbReference>
<keyword evidence="2" id="KW-0489">Methyltransferase</keyword>
<name>A0A8D3X3Y2_PRIMW</name>
<dbReference type="RefSeq" id="WP_014462015.1">
    <property type="nucleotide sequence ID" value="NC_017138.1"/>
</dbReference>
<dbReference type="Pfam" id="PF04851">
    <property type="entry name" value="ResIII"/>
    <property type="match status" value="1"/>
</dbReference>
<reference evidence="2 3" key="1">
    <citation type="journal article" date="2011" name="J. Bacteriol.">
        <title>Complete genome sequence of the industrial strain Bacillus megaterium WSH-002.</title>
        <authorList>
            <person name="Liu L."/>
            <person name="Li Y."/>
            <person name="Zhang J."/>
            <person name="Zou W."/>
            <person name="Zhou Z."/>
            <person name="Liu J."/>
            <person name="Li X."/>
            <person name="Wang L."/>
            <person name="Chen J."/>
        </authorList>
    </citation>
    <scope>NUCLEOTIDE SEQUENCE [LARGE SCALE GENOMIC DNA]</scope>
    <source>
        <strain evidence="2 3">WSH-002</strain>
    </source>
</reference>
<dbReference type="SUPFAM" id="SSF52980">
    <property type="entry name" value="Restriction endonuclease-like"/>
    <property type="match status" value="1"/>
</dbReference>
<feature type="domain" description="Helicase ATP-binding" evidence="1">
    <location>
        <begin position="179"/>
        <end position="379"/>
    </location>
</feature>
<dbReference type="GO" id="GO:0003677">
    <property type="term" value="F:DNA binding"/>
    <property type="evidence" value="ECO:0007669"/>
    <property type="project" value="InterPro"/>
</dbReference>
<dbReference type="EMBL" id="CP003017">
    <property type="protein sequence ID" value="AEN91936.1"/>
    <property type="molecule type" value="Genomic_DNA"/>
</dbReference>
<dbReference type="GO" id="GO:0005829">
    <property type="term" value="C:cytosol"/>
    <property type="evidence" value="ECO:0007669"/>
    <property type="project" value="TreeGrafter"/>
</dbReference>
<dbReference type="InterPro" id="IPR027417">
    <property type="entry name" value="P-loop_NTPase"/>
</dbReference>
<dbReference type="InterPro" id="IPR011856">
    <property type="entry name" value="tRNA_endonuc-like_dom_sf"/>
</dbReference>
<dbReference type="SMART" id="SM00490">
    <property type="entry name" value="HELICc"/>
    <property type="match status" value="1"/>
</dbReference>
<dbReference type="InterPro" id="IPR029063">
    <property type="entry name" value="SAM-dependent_MTases_sf"/>
</dbReference>